<dbReference type="eggNOG" id="ENOG50334QU">
    <property type="taxonomic scope" value="Bacteria"/>
</dbReference>
<sequence>MSAYGREDSEWDCLVDSGREFLVERAKLGKLTSYTELNVTLARRTGCRLFDFERADERAAMGHLLGLIVERDQQIAPSDPPLMLSALVNYLTANDAGPGFYQLAKELQLLPMSASKNEKDRFWIKQVRRLYERHGARPDLPERHP</sequence>
<accession>D9XH03</accession>
<dbReference type="RefSeq" id="WP_003990907.1">
    <property type="nucleotide sequence ID" value="NZ_GG657757.1"/>
</dbReference>
<reference evidence="2" key="1">
    <citation type="submission" date="2009-02" db="EMBL/GenBank/DDBJ databases">
        <title>Annotation of Streptomyces viridochromogenes strain DSM 40736.</title>
        <authorList>
            <consortium name="The Broad Institute Genome Sequencing Platform"/>
            <consortium name="Broad Institute Microbial Sequencing Center"/>
            <person name="Fischbach M."/>
            <person name="Godfrey P."/>
            <person name="Ward D."/>
            <person name="Young S."/>
            <person name="Zeng Q."/>
            <person name="Koehrsen M."/>
            <person name="Alvarado L."/>
            <person name="Berlin A.M."/>
            <person name="Bochicchio J."/>
            <person name="Borenstein D."/>
            <person name="Chapman S.B."/>
            <person name="Chen Z."/>
            <person name="Engels R."/>
            <person name="Freedman E."/>
            <person name="Gellesch M."/>
            <person name="Goldberg J."/>
            <person name="Griggs A."/>
            <person name="Gujja S."/>
            <person name="Heilman E.R."/>
            <person name="Heiman D.I."/>
            <person name="Hepburn T.A."/>
            <person name="Howarth C."/>
            <person name="Jen D."/>
            <person name="Larson L."/>
            <person name="Lewis B."/>
            <person name="Mehta T."/>
            <person name="Park D."/>
            <person name="Pearson M."/>
            <person name="Richards J."/>
            <person name="Roberts A."/>
            <person name="Saif S."/>
            <person name="Shea T.D."/>
            <person name="Shenoy N."/>
            <person name="Sisk P."/>
            <person name="Stolte C."/>
            <person name="Sykes S.N."/>
            <person name="Thomson T."/>
            <person name="Walk T."/>
            <person name="White J."/>
            <person name="Yandava C."/>
            <person name="Straight P."/>
            <person name="Clardy J."/>
            <person name="Hung D."/>
            <person name="Kolter R."/>
            <person name="Mekalanos J."/>
            <person name="Walker S."/>
            <person name="Walsh C.T."/>
            <person name="Wieland-Brown L.C."/>
            <person name="Haas B."/>
            <person name="Nusbaum C."/>
            <person name="Birren B."/>
        </authorList>
    </citation>
    <scope>NUCLEOTIDE SEQUENCE [LARGE SCALE GENOMIC DNA]</scope>
    <source>
        <strain evidence="2">DSM 40736 / JCM 4977 / BCRC 1201 / Tue 494</strain>
    </source>
</reference>
<dbReference type="Proteomes" id="UP000004184">
    <property type="component" value="Unassembled WGS sequence"/>
</dbReference>
<organism evidence="1 2">
    <name type="scientific">Streptomyces viridochromogenes (strain DSM 40736 / JCM 4977 / BCRC 1201 / Tue 494)</name>
    <dbReference type="NCBI Taxonomy" id="591159"/>
    <lineage>
        <taxon>Bacteria</taxon>
        <taxon>Bacillati</taxon>
        <taxon>Actinomycetota</taxon>
        <taxon>Actinomycetes</taxon>
        <taxon>Kitasatosporales</taxon>
        <taxon>Streptomycetaceae</taxon>
        <taxon>Streptomyces</taxon>
    </lineage>
</organism>
<dbReference type="EMBL" id="GG657757">
    <property type="protein sequence ID" value="EFL32795.1"/>
    <property type="molecule type" value="Genomic_DNA"/>
</dbReference>
<dbReference type="STRING" id="591159.SSQG_03314"/>
<protein>
    <submittedName>
        <fullName evidence="1">Uncharacterized protein</fullName>
    </submittedName>
</protein>
<dbReference type="HOGENOM" id="CLU_155187_0_0_11"/>
<evidence type="ECO:0000313" key="1">
    <source>
        <dbReference type="EMBL" id="EFL32795.1"/>
    </source>
</evidence>
<dbReference type="AlphaFoldDB" id="D9XH03"/>
<gene>
    <name evidence="1" type="ORF">SSQG_03314</name>
</gene>
<name>D9XH03_STRVT</name>
<evidence type="ECO:0000313" key="2">
    <source>
        <dbReference type="Proteomes" id="UP000004184"/>
    </source>
</evidence>
<proteinExistence type="predicted"/>
<keyword evidence="2" id="KW-1185">Reference proteome</keyword>